<reference evidence="1" key="1">
    <citation type="submission" date="2020-05" db="EMBL/GenBank/DDBJ databases">
        <authorList>
            <person name="Rincon C."/>
            <person name="Sanders R I."/>
            <person name="Robbins C."/>
            <person name="Chaturvedi A."/>
        </authorList>
    </citation>
    <scope>NUCLEOTIDE SEQUENCE</scope>
    <source>
        <strain evidence="1">CHB12</strain>
    </source>
</reference>
<evidence type="ECO:0000313" key="1">
    <source>
        <dbReference type="EMBL" id="CAB5394653.1"/>
    </source>
</evidence>
<protein>
    <submittedName>
        <fullName evidence="1">Uncharacterized protein</fullName>
    </submittedName>
</protein>
<comment type="caution">
    <text evidence="1">The sequence shown here is derived from an EMBL/GenBank/DDBJ whole genome shotgun (WGS) entry which is preliminary data.</text>
</comment>
<accession>A0A916EM97</accession>
<dbReference type="AlphaFoldDB" id="A0A916EM97"/>
<sequence length="66" mass="7623">MTSDLMQLQLYILYTILPILPHTFSTKRDFLLFYGAYGNCLIHRIGKKAKKSHQTSGLLNLTFPSY</sequence>
<evidence type="ECO:0000313" key="2">
    <source>
        <dbReference type="Proteomes" id="UP000684084"/>
    </source>
</evidence>
<name>A0A916EM97_9GLOM</name>
<dbReference type="EMBL" id="CAGKOT010000090">
    <property type="protein sequence ID" value="CAB5394653.1"/>
    <property type="molecule type" value="Genomic_DNA"/>
</dbReference>
<gene>
    <name evidence="1" type="ORF">CHRIB12_LOCUS23436</name>
</gene>
<proteinExistence type="predicted"/>
<organism evidence="1 2">
    <name type="scientific">Rhizophagus irregularis</name>
    <dbReference type="NCBI Taxonomy" id="588596"/>
    <lineage>
        <taxon>Eukaryota</taxon>
        <taxon>Fungi</taxon>
        <taxon>Fungi incertae sedis</taxon>
        <taxon>Mucoromycota</taxon>
        <taxon>Glomeromycotina</taxon>
        <taxon>Glomeromycetes</taxon>
        <taxon>Glomerales</taxon>
        <taxon>Glomeraceae</taxon>
        <taxon>Rhizophagus</taxon>
    </lineage>
</organism>
<dbReference type="Proteomes" id="UP000684084">
    <property type="component" value="Unassembled WGS sequence"/>
</dbReference>